<organism evidence="2 3">
    <name type="scientific">Cetraspora pellucida</name>
    <dbReference type="NCBI Taxonomy" id="1433469"/>
    <lineage>
        <taxon>Eukaryota</taxon>
        <taxon>Fungi</taxon>
        <taxon>Fungi incertae sedis</taxon>
        <taxon>Mucoromycota</taxon>
        <taxon>Glomeromycotina</taxon>
        <taxon>Glomeromycetes</taxon>
        <taxon>Diversisporales</taxon>
        <taxon>Gigasporaceae</taxon>
        <taxon>Cetraspora</taxon>
    </lineage>
</organism>
<proteinExistence type="predicted"/>
<gene>
    <name evidence="2" type="ORF">CPELLU_LOCUS7969</name>
</gene>
<keyword evidence="1" id="KW-0812">Transmembrane</keyword>
<dbReference type="AlphaFoldDB" id="A0A9N9D497"/>
<reference evidence="2" key="1">
    <citation type="submission" date="2021-06" db="EMBL/GenBank/DDBJ databases">
        <authorList>
            <person name="Kallberg Y."/>
            <person name="Tangrot J."/>
            <person name="Rosling A."/>
        </authorList>
    </citation>
    <scope>NUCLEOTIDE SEQUENCE</scope>
    <source>
        <strain evidence="2">FL966</strain>
    </source>
</reference>
<evidence type="ECO:0000256" key="1">
    <source>
        <dbReference type="SAM" id="Phobius"/>
    </source>
</evidence>
<dbReference type="Proteomes" id="UP000789759">
    <property type="component" value="Unassembled WGS sequence"/>
</dbReference>
<accession>A0A9N9D497</accession>
<keyword evidence="3" id="KW-1185">Reference proteome</keyword>
<keyword evidence="1" id="KW-1133">Transmembrane helix</keyword>
<feature type="transmembrane region" description="Helical" evidence="1">
    <location>
        <begin position="37"/>
        <end position="55"/>
    </location>
</feature>
<feature type="non-terminal residue" evidence="2">
    <location>
        <position position="68"/>
    </location>
</feature>
<evidence type="ECO:0000313" key="2">
    <source>
        <dbReference type="EMBL" id="CAG8621957.1"/>
    </source>
</evidence>
<evidence type="ECO:0000313" key="3">
    <source>
        <dbReference type="Proteomes" id="UP000789759"/>
    </source>
</evidence>
<comment type="caution">
    <text evidence="2">The sequence shown here is derived from an EMBL/GenBank/DDBJ whole genome shotgun (WGS) entry which is preliminary data.</text>
</comment>
<protein>
    <submittedName>
        <fullName evidence="2">16834_t:CDS:1</fullName>
    </submittedName>
</protein>
<name>A0A9N9D497_9GLOM</name>
<sequence>LHINVALNRICSHYPNEKELTIYSHDNVKKGLQLQDLGLFILASLGLCTDIYLAISPLGNACQYRPPR</sequence>
<keyword evidence="1" id="KW-0472">Membrane</keyword>
<dbReference type="EMBL" id="CAJVQA010005500">
    <property type="protein sequence ID" value="CAG8621957.1"/>
    <property type="molecule type" value="Genomic_DNA"/>
</dbReference>